<dbReference type="PANTHER" id="PTHR35258:SF1">
    <property type="entry name" value="SPERMATOGENESIS-ASSOCIATED PROTEIN 22"/>
    <property type="match status" value="1"/>
</dbReference>
<evidence type="ECO:0000256" key="1">
    <source>
        <dbReference type="SAM" id="MobiDB-lite"/>
    </source>
</evidence>
<dbReference type="GO" id="GO:0007129">
    <property type="term" value="P:homologous chromosome pairing at meiosis"/>
    <property type="evidence" value="ECO:0007669"/>
    <property type="project" value="InterPro"/>
</dbReference>
<dbReference type="RefSeq" id="XP_030217286.1">
    <property type="nucleotide sequence ID" value="XM_030361426.1"/>
</dbReference>
<dbReference type="GO" id="GO:0007276">
    <property type="term" value="P:gamete generation"/>
    <property type="evidence" value="ECO:0007669"/>
    <property type="project" value="InterPro"/>
</dbReference>
<feature type="compositionally biased region" description="Polar residues" evidence="1">
    <location>
        <begin position="46"/>
        <end position="70"/>
    </location>
</feature>
<feature type="region of interest" description="Disordered" evidence="1">
    <location>
        <begin position="1"/>
        <end position="248"/>
    </location>
</feature>
<dbReference type="GO" id="GO:0051445">
    <property type="term" value="P:regulation of meiotic cell cycle"/>
    <property type="evidence" value="ECO:0007669"/>
    <property type="project" value="TreeGrafter"/>
</dbReference>
<feature type="compositionally biased region" description="Pro residues" evidence="1">
    <location>
        <begin position="183"/>
        <end position="192"/>
    </location>
</feature>
<dbReference type="OMA" id="SWKFTNS"/>
<evidence type="ECO:0000313" key="2">
    <source>
        <dbReference type="Ensembl" id="ENSGMOP00000035946.1"/>
    </source>
</evidence>
<dbReference type="GeneID" id="115547301"/>
<reference evidence="2" key="1">
    <citation type="submission" date="2025-08" db="UniProtKB">
        <authorList>
            <consortium name="Ensembl"/>
        </authorList>
    </citation>
    <scope>IDENTIFICATION</scope>
</reference>
<organism evidence="2 3">
    <name type="scientific">Gadus morhua</name>
    <name type="common">Atlantic cod</name>
    <dbReference type="NCBI Taxonomy" id="8049"/>
    <lineage>
        <taxon>Eukaryota</taxon>
        <taxon>Metazoa</taxon>
        <taxon>Chordata</taxon>
        <taxon>Craniata</taxon>
        <taxon>Vertebrata</taxon>
        <taxon>Euteleostomi</taxon>
        <taxon>Actinopterygii</taxon>
        <taxon>Neopterygii</taxon>
        <taxon>Teleostei</taxon>
        <taxon>Neoteleostei</taxon>
        <taxon>Acanthomorphata</taxon>
        <taxon>Zeiogadaria</taxon>
        <taxon>Gadariae</taxon>
        <taxon>Gadiformes</taxon>
        <taxon>Gadoidei</taxon>
        <taxon>Gadidae</taxon>
        <taxon>Gadus</taxon>
    </lineage>
</organism>
<dbReference type="InterPro" id="IPR033536">
    <property type="entry name" value="Spata22"/>
</dbReference>
<accession>A0A8C5AR68</accession>
<evidence type="ECO:0000313" key="3">
    <source>
        <dbReference type="Proteomes" id="UP000694546"/>
    </source>
</evidence>
<dbReference type="OrthoDB" id="10028206at2759"/>
<proteinExistence type="predicted"/>
<protein>
    <submittedName>
        <fullName evidence="2">Spermatogenesis associated 22</fullName>
    </submittedName>
</protein>
<feature type="compositionally biased region" description="Polar residues" evidence="1">
    <location>
        <begin position="160"/>
        <end position="181"/>
    </location>
</feature>
<dbReference type="AlphaFoldDB" id="A0A8C5AR68"/>
<feature type="compositionally biased region" description="Polar residues" evidence="1">
    <location>
        <begin position="201"/>
        <end position="234"/>
    </location>
</feature>
<dbReference type="Ensembl" id="ENSGMOT00000047070.1">
    <property type="protein sequence ID" value="ENSGMOP00000035946.1"/>
    <property type="gene ID" value="ENSGMOG00000025228.1"/>
</dbReference>
<reference evidence="2" key="2">
    <citation type="submission" date="2025-09" db="UniProtKB">
        <authorList>
            <consortium name="Ensembl"/>
        </authorList>
    </citation>
    <scope>IDENTIFICATION</scope>
</reference>
<name>A0A8C5AR68_GADMO</name>
<dbReference type="GeneTree" id="ENSGT00390000018151"/>
<dbReference type="PANTHER" id="PTHR35258">
    <property type="entry name" value="SPERMATOGENESIS-ASSOCIATED PROTEIN 22"/>
    <property type="match status" value="1"/>
</dbReference>
<keyword evidence="3" id="KW-1185">Reference proteome</keyword>
<sequence length="378" mass="42286">MKRHEDQQERPTAGCLSVPLFNQRKRIRMPMTSNPSDKGFGVSNECMPSTSSFYSAQGGYQASSYPTSTPHGYFWNRQSNPQPYQQSQQSGSNRSAPGPAPTIRTCATPLPHPYKPGNTSCLMNKQDPPATAYQRQTNYRPPAHTNERTQVQTKPWPERGSSQMGQHGSYSQASSPNNLYTQPPRPPLPQPSRPLAHTEKTQNTSWRFKPTNNQGSQRPSVETSHSMFRSQSASGPPPQTQPAFQIQKSATGQSLRILTAVIVGMRHWSQFKDRAPYLFEIFATLDSAVTMGSHGSKSFLLRDGKATVQCVYYENEQELPRLIRGQVQRCLGNYDHAKDLLRCVSVRPALPSEQRNAQEAVKACNVEMRVLVKSFSEV</sequence>
<gene>
    <name evidence="2" type="primary">spata22</name>
</gene>
<dbReference type="Proteomes" id="UP000694546">
    <property type="component" value="Chromosome 7"/>
</dbReference>
<dbReference type="GO" id="GO:0000711">
    <property type="term" value="P:meiotic DNA repair synthesis"/>
    <property type="evidence" value="ECO:0007669"/>
    <property type="project" value="InterPro"/>
</dbReference>
<feature type="compositionally biased region" description="Low complexity" evidence="1">
    <location>
        <begin position="78"/>
        <end position="93"/>
    </location>
</feature>